<proteinExistence type="predicted"/>
<dbReference type="InterPro" id="IPR041243">
    <property type="entry name" value="STI1/HOP_DP"/>
</dbReference>
<evidence type="ECO:0000256" key="4">
    <source>
        <dbReference type="ARBA" id="ARBA00022803"/>
    </source>
</evidence>
<dbReference type="InterPro" id="IPR058209">
    <property type="entry name" value="TPR_BSK1_C"/>
</dbReference>
<feature type="repeat" description="TPR" evidence="5">
    <location>
        <begin position="72"/>
        <end position="105"/>
    </location>
</feature>
<dbReference type="InterPro" id="IPR013105">
    <property type="entry name" value="TPR_2"/>
</dbReference>
<feature type="compositionally biased region" description="Low complexity" evidence="6">
    <location>
        <begin position="217"/>
        <end position="234"/>
    </location>
</feature>
<dbReference type="InterPro" id="IPR006636">
    <property type="entry name" value="STI1_HS-bd"/>
</dbReference>
<dbReference type="Proteomes" id="UP001470230">
    <property type="component" value="Unassembled WGS sequence"/>
</dbReference>
<organism evidence="8 9">
    <name type="scientific">Tritrichomonas musculus</name>
    <dbReference type="NCBI Taxonomy" id="1915356"/>
    <lineage>
        <taxon>Eukaryota</taxon>
        <taxon>Metamonada</taxon>
        <taxon>Parabasalia</taxon>
        <taxon>Tritrichomonadida</taxon>
        <taxon>Tritrichomonadidae</taxon>
        <taxon>Tritrichomonas</taxon>
    </lineage>
</organism>
<evidence type="ECO:0000256" key="1">
    <source>
        <dbReference type="ARBA" id="ARBA00004496"/>
    </source>
</evidence>
<accession>A0ABR2KZW5</accession>
<evidence type="ECO:0000256" key="6">
    <source>
        <dbReference type="SAM" id="MobiDB-lite"/>
    </source>
</evidence>
<evidence type="ECO:0000313" key="8">
    <source>
        <dbReference type="EMBL" id="KAK8896331.1"/>
    </source>
</evidence>
<dbReference type="Gene3D" id="1.10.260.100">
    <property type="match status" value="2"/>
</dbReference>
<reference evidence="8 9" key="1">
    <citation type="submission" date="2024-04" db="EMBL/GenBank/DDBJ databases">
        <title>Tritrichomonas musculus Genome.</title>
        <authorList>
            <person name="Alves-Ferreira E."/>
            <person name="Grigg M."/>
            <person name="Lorenzi H."/>
            <person name="Galac M."/>
        </authorList>
    </citation>
    <scope>NUCLEOTIDE SEQUENCE [LARGE SCALE GENOMIC DNA]</scope>
    <source>
        <strain evidence="8 9">EAF2021</strain>
    </source>
</reference>
<dbReference type="PANTHER" id="PTHR22904">
    <property type="entry name" value="TPR REPEAT CONTAINING PROTEIN"/>
    <property type="match status" value="1"/>
</dbReference>
<keyword evidence="4 5" id="KW-0802">TPR repeat</keyword>
<feature type="repeat" description="TPR" evidence="5">
    <location>
        <begin position="438"/>
        <end position="471"/>
    </location>
</feature>
<keyword evidence="3" id="KW-0677">Repeat</keyword>
<dbReference type="InterPro" id="IPR011990">
    <property type="entry name" value="TPR-like_helical_dom_sf"/>
</dbReference>
<dbReference type="Pfam" id="PF13424">
    <property type="entry name" value="TPR_12"/>
    <property type="match status" value="1"/>
</dbReference>
<feature type="repeat" description="TPR" evidence="5">
    <location>
        <begin position="235"/>
        <end position="268"/>
    </location>
</feature>
<feature type="domain" description="STI1" evidence="7">
    <location>
        <begin position="149"/>
        <end position="188"/>
    </location>
</feature>
<evidence type="ECO:0000259" key="7">
    <source>
        <dbReference type="SMART" id="SM00727"/>
    </source>
</evidence>
<dbReference type="SMART" id="SM00727">
    <property type="entry name" value="STI1"/>
    <property type="match status" value="2"/>
</dbReference>
<dbReference type="InterPro" id="IPR019734">
    <property type="entry name" value="TPR_rpt"/>
</dbReference>
<feature type="repeat" description="TPR" evidence="5">
    <location>
        <begin position="4"/>
        <end position="37"/>
    </location>
</feature>
<evidence type="ECO:0000256" key="2">
    <source>
        <dbReference type="ARBA" id="ARBA00022490"/>
    </source>
</evidence>
<comment type="subcellular location">
    <subcellularLocation>
        <location evidence="1">Cytoplasm</location>
    </subcellularLocation>
</comment>
<dbReference type="Pfam" id="PF00515">
    <property type="entry name" value="TPR_1"/>
    <property type="match status" value="3"/>
</dbReference>
<dbReference type="EMBL" id="JAPFFF010000002">
    <property type="protein sequence ID" value="KAK8896331.1"/>
    <property type="molecule type" value="Genomic_DNA"/>
</dbReference>
<sequence length="553" mass="62709">MSAVENLKKQGNQAFAAKEYQKAIQSYTDAIDLDSENYTLYSNRSACFCALGKYEQAAADARKVIQLKPDWVRGHTRLGAALQGSEDWDGAEQAFTKALELDPENQNIQSDLADVRRNKANMESQEAQAGAAVSQIFSEENLNRVAATNPQFGQLIQDPSIKLMLEDIRKDPRSMSKYNNDPRFMQILSAILTGQMQQERPHEEPHEEPAAEPERPAPSTSTTTTTSTQSTNATAEEEKAKGNAAFKAGNFDEALEHYNKAIEIDEFNVTYYNNKASVLNKQGKYEEAIKLCEDAIQKGREHSASYESIARSYQKIASAQASLGHLDKAIESLKSSLLEKKDPQVQRELKRLENLYEKNKAKEYENPELAEKAKQEGNTHFANKDFPKAIECYSEAIKRAPRNPALYSNRAAAYSKLGELPMAIKDCEKAIEIDPKFVKAYTRKAYCHFMMKEYYKARECYQEALKYDQNNADAIDGLRSIEQQIAKNRYTEPDKDQINRAMADPEIQRILQDPGMQQILKECQENPTMMYNYMKDPRIAEAFKKLQDAGIIR</sequence>
<dbReference type="Pfam" id="PF25575">
    <property type="entry name" value="TPR_BSK1_C"/>
    <property type="match status" value="1"/>
</dbReference>
<dbReference type="PANTHER" id="PTHR22904:SF523">
    <property type="entry name" value="STRESS-INDUCED-PHOSPHOPROTEIN 1"/>
    <property type="match status" value="1"/>
</dbReference>
<keyword evidence="2" id="KW-0963">Cytoplasm</keyword>
<dbReference type="Pfam" id="PF07719">
    <property type="entry name" value="TPR_2"/>
    <property type="match status" value="2"/>
</dbReference>
<evidence type="ECO:0000313" key="9">
    <source>
        <dbReference type="Proteomes" id="UP001470230"/>
    </source>
</evidence>
<comment type="caution">
    <text evidence="8">The sequence shown here is derived from an EMBL/GenBank/DDBJ whole genome shotgun (WGS) entry which is preliminary data.</text>
</comment>
<evidence type="ECO:0000256" key="5">
    <source>
        <dbReference type="PROSITE-ProRule" id="PRU00339"/>
    </source>
</evidence>
<dbReference type="SMART" id="SM00028">
    <property type="entry name" value="TPR"/>
    <property type="match status" value="9"/>
</dbReference>
<feature type="compositionally biased region" description="Basic and acidic residues" evidence="6">
    <location>
        <begin position="199"/>
        <end position="215"/>
    </location>
</feature>
<dbReference type="PROSITE" id="PS50005">
    <property type="entry name" value="TPR"/>
    <property type="match status" value="6"/>
</dbReference>
<gene>
    <name evidence="8" type="ORF">M9Y10_014229</name>
</gene>
<name>A0ABR2KZW5_9EUKA</name>
<feature type="repeat" description="TPR" evidence="5">
    <location>
        <begin position="404"/>
        <end position="437"/>
    </location>
</feature>
<dbReference type="Gene3D" id="1.25.40.10">
    <property type="entry name" value="Tetratricopeptide repeat domain"/>
    <property type="match status" value="3"/>
</dbReference>
<dbReference type="SUPFAM" id="SSF48452">
    <property type="entry name" value="TPR-like"/>
    <property type="match status" value="3"/>
</dbReference>
<feature type="repeat" description="TPR" evidence="5">
    <location>
        <begin position="370"/>
        <end position="403"/>
    </location>
</feature>
<feature type="region of interest" description="Disordered" evidence="6">
    <location>
        <begin position="195"/>
        <end position="241"/>
    </location>
</feature>
<dbReference type="Pfam" id="PF17830">
    <property type="entry name" value="STI1-HOP_DP"/>
    <property type="match status" value="2"/>
</dbReference>
<evidence type="ECO:0000256" key="3">
    <source>
        <dbReference type="ARBA" id="ARBA00022737"/>
    </source>
</evidence>
<feature type="domain" description="STI1" evidence="7">
    <location>
        <begin position="504"/>
        <end position="543"/>
    </location>
</feature>
<protein>
    <submittedName>
        <fullName evidence="8">Hsp90 cochaperone</fullName>
    </submittedName>
</protein>
<keyword evidence="9" id="KW-1185">Reference proteome</keyword>